<proteinExistence type="predicted"/>
<dbReference type="AlphaFoldDB" id="A0A6H0XTW7"/>
<dbReference type="Proteomes" id="UP000503462">
    <property type="component" value="Chromosome 2"/>
</dbReference>
<evidence type="ECO:0000256" key="1">
    <source>
        <dbReference type="SAM" id="MobiDB-lite"/>
    </source>
</evidence>
<name>A0A6H0XTW7_9PEZI</name>
<evidence type="ECO:0000313" key="2">
    <source>
        <dbReference type="EMBL" id="QIW98162.1"/>
    </source>
</evidence>
<sequence length="322" mass="37036">MEADNYDNDSTFGGDRDSLASSSTSLLSSITKYEFENGRRYHAYQAGKYHFPNDEQELNRMDIEHHNQLLQLDGRLHLCPLDDPQQILDLGTGTGIWALDMADKYPSAQIIGTDLSPVQPTWIPPNLVFQVDDFDHEWTFGDNRFDMIHERFLMGSIGDHLAFYKKCFDALKPGGYLELSEMECGTFSDDGTVKPEMACVRWWTELEEAFRRIQKPILKCHEHPELLKQAGFEDVFHEIQIRPVNDWPKDPRMKEIGRFSCLNFLEGLEGFTVAPFTRVLGWSRPEVDILLAQTRAETLKRSIHGYQRGVICYARKPLTPAT</sequence>
<reference evidence="2 3" key="1">
    <citation type="journal article" date="2016" name="Sci. Rep.">
        <title>Peltaster fructicola genome reveals evolution from an invasive phytopathogen to an ectophytic parasite.</title>
        <authorList>
            <person name="Xu C."/>
            <person name="Chen H."/>
            <person name="Gleason M.L."/>
            <person name="Xu J.R."/>
            <person name="Liu H."/>
            <person name="Zhang R."/>
            <person name="Sun G."/>
        </authorList>
    </citation>
    <scope>NUCLEOTIDE SEQUENCE [LARGE SCALE GENOMIC DNA]</scope>
    <source>
        <strain evidence="2 3">LNHT1506</strain>
    </source>
</reference>
<dbReference type="CDD" id="cd02440">
    <property type="entry name" value="AdoMet_MTases"/>
    <property type="match status" value="1"/>
</dbReference>
<dbReference type="EMBL" id="CP051140">
    <property type="protein sequence ID" value="QIW98162.1"/>
    <property type="molecule type" value="Genomic_DNA"/>
</dbReference>
<evidence type="ECO:0008006" key="4">
    <source>
        <dbReference type="Google" id="ProtNLM"/>
    </source>
</evidence>
<dbReference type="PANTHER" id="PTHR43591:SF10">
    <property type="entry name" value="ABC TRANSMEMBRANE TYPE-1 DOMAIN-CONTAINING PROTEIN-RELATED"/>
    <property type="match status" value="1"/>
</dbReference>
<dbReference type="GO" id="GO:0008168">
    <property type="term" value="F:methyltransferase activity"/>
    <property type="evidence" value="ECO:0007669"/>
    <property type="project" value="TreeGrafter"/>
</dbReference>
<dbReference type="Pfam" id="PF13489">
    <property type="entry name" value="Methyltransf_23"/>
    <property type="match status" value="1"/>
</dbReference>
<organism evidence="2 3">
    <name type="scientific">Peltaster fructicola</name>
    <dbReference type="NCBI Taxonomy" id="286661"/>
    <lineage>
        <taxon>Eukaryota</taxon>
        <taxon>Fungi</taxon>
        <taxon>Dikarya</taxon>
        <taxon>Ascomycota</taxon>
        <taxon>Pezizomycotina</taxon>
        <taxon>Dothideomycetes</taxon>
        <taxon>Dothideomycetes incertae sedis</taxon>
        <taxon>Peltaster</taxon>
    </lineage>
</organism>
<evidence type="ECO:0000313" key="3">
    <source>
        <dbReference type="Proteomes" id="UP000503462"/>
    </source>
</evidence>
<keyword evidence="3" id="KW-1185">Reference proteome</keyword>
<dbReference type="SUPFAM" id="SSF53335">
    <property type="entry name" value="S-adenosyl-L-methionine-dependent methyltransferases"/>
    <property type="match status" value="1"/>
</dbReference>
<gene>
    <name evidence="2" type="ORF">AMS68_003680</name>
</gene>
<dbReference type="PANTHER" id="PTHR43591">
    <property type="entry name" value="METHYLTRANSFERASE"/>
    <property type="match status" value="1"/>
</dbReference>
<dbReference type="Gene3D" id="3.40.50.150">
    <property type="entry name" value="Vaccinia Virus protein VP39"/>
    <property type="match status" value="1"/>
</dbReference>
<protein>
    <recommendedName>
        <fullName evidence="4">Methyltransferase domain-containing protein</fullName>
    </recommendedName>
</protein>
<dbReference type="InterPro" id="IPR029063">
    <property type="entry name" value="SAM-dependent_MTases_sf"/>
</dbReference>
<feature type="region of interest" description="Disordered" evidence="1">
    <location>
        <begin position="1"/>
        <end position="21"/>
    </location>
</feature>
<accession>A0A6H0XTW7</accession>
<dbReference type="OrthoDB" id="2013972at2759"/>